<dbReference type="Proteomes" id="UP000318582">
    <property type="component" value="Unassembled WGS sequence"/>
</dbReference>
<comment type="caution">
    <text evidence="2">The sequence shown here is derived from an EMBL/GenBank/DDBJ whole genome shotgun (WGS) entry which is preliminary data.</text>
</comment>
<gene>
    <name evidence="2" type="ORF">PhCBS80983_g06389</name>
</gene>
<keyword evidence="3" id="KW-1185">Reference proteome</keyword>
<dbReference type="EMBL" id="QEAQ01000265">
    <property type="protein sequence ID" value="TPX52981.1"/>
    <property type="molecule type" value="Genomic_DNA"/>
</dbReference>
<feature type="region of interest" description="Disordered" evidence="1">
    <location>
        <begin position="28"/>
        <end position="48"/>
    </location>
</feature>
<accession>A0A507DNJ7</accession>
<name>A0A507DNJ7_9FUNG</name>
<evidence type="ECO:0000313" key="2">
    <source>
        <dbReference type="EMBL" id="TPX52981.1"/>
    </source>
</evidence>
<dbReference type="AlphaFoldDB" id="A0A507DNJ7"/>
<proteinExistence type="predicted"/>
<sequence length="48" mass="5468">MTMPFTSEIYLEVTHCSTSPSMLMISSFSQRPNRKSRQSRHPCTTSST</sequence>
<reference evidence="2 3" key="1">
    <citation type="journal article" date="2019" name="Sci. Rep.">
        <title>Comparative genomics of chytrid fungi reveal insights into the obligate biotrophic and pathogenic lifestyle of Synchytrium endobioticum.</title>
        <authorList>
            <person name="van de Vossenberg B.T.L.H."/>
            <person name="Warris S."/>
            <person name="Nguyen H.D.T."/>
            <person name="van Gent-Pelzer M.P.E."/>
            <person name="Joly D.L."/>
            <person name="van de Geest H.C."/>
            <person name="Bonants P.J.M."/>
            <person name="Smith D.S."/>
            <person name="Levesque C.A."/>
            <person name="van der Lee T.A.J."/>
        </authorList>
    </citation>
    <scope>NUCLEOTIDE SEQUENCE [LARGE SCALE GENOMIC DNA]</scope>
    <source>
        <strain evidence="2 3">CBS 809.83</strain>
    </source>
</reference>
<evidence type="ECO:0000313" key="3">
    <source>
        <dbReference type="Proteomes" id="UP000318582"/>
    </source>
</evidence>
<evidence type="ECO:0000256" key="1">
    <source>
        <dbReference type="SAM" id="MobiDB-lite"/>
    </source>
</evidence>
<organism evidence="2 3">
    <name type="scientific">Powellomyces hirtus</name>
    <dbReference type="NCBI Taxonomy" id="109895"/>
    <lineage>
        <taxon>Eukaryota</taxon>
        <taxon>Fungi</taxon>
        <taxon>Fungi incertae sedis</taxon>
        <taxon>Chytridiomycota</taxon>
        <taxon>Chytridiomycota incertae sedis</taxon>
        <taxon>Chytridiomycetes</taxon>
        <taxon>Spizellomycetales</taxon>
        <taxon>Powellomycetaceae</taxon>
        <taxon>Powellomyces</taxon>
    </lineage>
</organism>
<protein>
    <submittedName>
        <fullName evidence="2">Uncharacterized protein</fullName>
    </submittedName>
</protein>